<dbReference type="InterPro" id="IPR050964">
    <property type="entry name" value="Striated_Muscle_Regulatory"/>
</dbReference>
<dbReference type="PANTHER" id="PTHR13817">
    <property type="entry name" value="TITIN"/>
    <property type="match status" value="1"/>
</dbReference>
<proteinExistence type="predicted"/>
<dbReference type="RefSeq" id="WP_284300831.1">
    <property type="nucleotide sequence ID" value="NZ_BSVA01000001.1"/>
</dbReference>
<dbReference type="InterPro" id="IPR013783">
    <property type="entry name" value="Ig-like_fold"/>
</dbReference>
<feature type="domain" description="Fibronectin type-III" evidence="4">
    <location>
        <begin position="329"/>
        <end position="440"/>
    </location>
</feature>
<sequence>MRDALNEGQAGRVELRVVPSTRPLARPAPDAAIAKRGQTTVVDVLANDAATNPFPEVPLRVMAIRGLEGGALPPGIAISPSADRSRLSVTVSDTAEPVDVTLQYQVADATGDVDRMMWGTVTLSVQDVPDPVTAVRVTEFGDRMLRLGWAPGLFNNSPITEYRVTLSDTGGTILSTTSCTITVGCTVTTPGNGPDFAVRISVVAVNAIGDSDPAQLPGTIWSDVIPPPPAGVTSTPLDHGLRVVWRKPATTSGTPIDSYVVSVAGQSVTVTVSADDAAGTEYSRQITNGAIANGTAVAYSVSARNKAPNSLATWNEAGGSGTPAGPPIVTASPTASASTTDGTTASVAWAGAFAPNGKAIGTYYVARHNGNAPNCTVSGVESGSPVVSPPTGPNVQTLPASATSATFGGLSPNTSYNFTVYAYNGQGCTASATVTATPRAAPGVVSGINFAGPLPSGEEPGTSGSTR</sequence>
<dbReference type="SMART" id="SM00060">
    <property type="entry name" value="FN3"/>
    <property type="match status" value="3"/>
</dbReference>
<accession>A0ABQ6JY78</accession>
<evidence type="ECO:0000256" key="2">
    <source>
        <dbReference type="ARBA" id="ARBA00023295"/>
    </source>
</evidence>
<protein>
    <recommendedName>
        <fullName evidence="4">Fibronectin type-III domain-containing protein</fullName>
    </recommendedName>
</protein>
<dbReference type="CDD" id="cd00063">
    <property type="entry name" value="FN3"/>
    <property type="match status" value="2"/>
</dbReference>
<keyword evidence="6" id="KW-1185">Reference proteome</keyword>
<dbReference type="PANTHER" id="PTHR13817:SF166">
    <property type="entry name" value="NEURONAL IGCAM-RELATED"/>
    <property type="match status" value="1"/>
</dbReference>
<name>A0ABQ6JY78_9MICO</name>
<evidence type="ECO:0000256" key="3">
    <source>
        <dbReference type="ARBA" id="ARBA00023326"/>
    </source>
</evidence>
<evidence type="ECO:0000313" key="5">
    <source>
        <dbReference type="EMBL" id="GMA92184.1"/>
    </source>
</evidence>
<dbReference type="InterPro" id="IPR003961">
    <property type="entry name" value="FN3_dom"/>
</dbReference>
<evidence type="ECO:0000256" key="1">
    <source>
        <dbReference type="ARBA" id="ARBA00022737"/>
    </source>
</evidence>
<feature type="domain" description="Fibronectin type-III" evidence="4">
    <location>
        <begin position="128"/>
        <end position="228"/>
    </location>
</feature>
<keyword evidence="3" id="KW-0624">Polysaccharide degradation</keyword>
<dbReference type="Proteomes" id="UP001157069">
    <property type="component" value="Unassembled WGS sequence"/>
</dbReference>
<keyword evidence="2" id="KW-0326">Glycosidase</keyword>
<dbReference type="PROSITE" id="PS50853">
    <property type="entry name" value="FN3"/>
    <property type="match status" value="2"/>
</dbReference>
<gene>
    <name evidence="5" type="ORF">GCM10025869_27130</name>
</gene>
<keyword evidence="2" id="KW-0378">Hydrolase</keyword>
<keyword evidence="3" id="KW-0119">Carbohydrate metabolism</keyword>
<dbReference type="Pfam" id="PF00041">
    <property type="entry name" value="fn3"/>
    <property type="match status" value="1"/>
</dbReference>
<evidence type="ECO:0000313" key="6">
    <source>
        <dbReference type="Proteomes" id="UP001157069"/>
    </source>
</evidence>
<dbReference type="EMBL" id="BSVA01000001">
    <property type="protein sequence ID" value="GMA92184.1"/>
    <property type="molecule type" value="Genomic_DNA"/>
</dbReference>
<dbReference type="InterPro" id="IPR036116">
    <property type="entry name" value="FN3_sf"/>
</dbReference>
<dbReference type="SUPFAM" id="SSF49265">
    <property type="entry name" value="Fibronectin type III"/>
    <property type="match status" value="2"/>
</dbReference>
<reference evidence="6" key="1">
    <citation type="journal article" date="2019" name="Int. J. Syst. Evol. Microbiol.">
        <title>The Global Catalogue of Microorganisms (GCM) 10K type strain sequencing project: providing services to taxonomists for standard genome sequencing and annotation.</title>
        <authorList>
            <consortium name="The Broad Institute Genomics Platform"/>
            <consortium name="The Broad Institute Genome Sequencing Center for Infectious Disease"/>
            <person name="Wu L."/>
            <person name="Ma J."/>
        </authorList>
    </citation>
    <scope>NUCLEOTIDE SEQUENCE [LARGE SCALE GENOMIC DNA]</scope>
    <source>
        <strain evidence="6">NBRC 108755</strain>
    </source>
</reference>
<organism evidence="5 6">
    <name type="scientific">Homoserinibacter gongjuensis</name>
    <dbReference type="NCBI Taxonomy" id="1162968"/>
    <lineage>
        <taxon>Bacteria</taxon>
        <taxon>Bacillati</taxon>
        <taxon>Actinomycetota</taxon>
        <taxon>Actinomycetes</taxon>
        <taxon>Micrococcales</taxon>
        <taxon>Microbacteriaceae</taxon>
        <taxon>Homoserinibacter</taxon>
    </lineage>
</organism>
<evidence type="ECO:0000259" key="4">
    <source>
        <dbReference type="PROSITE" id="PS50853"/>
    </source>
</evidence>
<dbReference type="Gene3D" id="2.60.40.10">
    <property type="entry name" value="Immunoglobulins"/>
    <property type="match status" value="3"/>
</dbReference>
<comment type="caution">
    <text evidence="5">The sequence shown here is derived from an EMBL/GenBank/DDBJ whole genome shotgun (WGS) entry which is preliminary data.</text>
</comment>
<keyword evidence="1" id="KW-0677">Repeat</keyword>